<reference evidence="2" key="1">
    <citation type="submission" date="2017-09" db="EMBL/GenBank/DDBJ databases">
        <title>FDA dAtabase for Regulatory Grade micrObial Sequences (FDA-ARGOS): Supporting development and validation of Infectious Disease Dx tests.</title>
        <authorList>
            <person name="Minogue T."/>
            <person name="Wolcott M."/>
            <person name="Wasieloski L."/>
            <person name="Aguilar W."/>
            <person name="Moore D."/>
            <person name="Tallon L."/>
            <person name="Sadzewicz L."/>
            <person name="Ott S."/>
            <person name="Zhao X."/>
            <person name="Nagaraj S."/>
            <person name="Vavikolanu K."/>
            <person name="Aluvathingal J."/>
            <person name="Nadendla S."/>
            <person name="Sichtig H."/>
        </authorList>
    </citation>
    <scope>NUCLEOTIDE SEQUENCE [LARGE SCALE GENOMIC DNA]</scope>
    <source>
        <strain evidence="2">FDAARGOS_404</strain>
    </source>
</reference>
<dbReference type="SUPFAM" id="SSF53448">
    <property type="entry name" value="Nucleotide-diphospho-sugar transferases"/>
    <property type="match status" value="1"/>
</dbReference>
<dbReference type="Gene3D" id="3.90.550.10">
    <property type="entry name" value="Spore Coat Polysaccharide Biosynthesis Protein SpsA, Chain A"/>
    <property type="match status" value="1"/>
</dbReference>
<organism evidence="1 2">
    <name type="scientific">Leclercia adecarboxylata</name>
    <dbReference type="NCBI Taxonomy" id="83655"/>
    <lineage>
        <taxon>Bacteria</taxon>
        <taxon>Pseudomonadati</taxon>
        <taxon>Pseudomonadota</taxon>
        <taxon>Gammaproteobacteria</taxon>
        <taxon>Enterobacterales</taxon>
        <taxon>Enterobacteriaceae</taxon>
        <taxon>Leclercia</taxon>
    </lineage>
</organism>
<dbReference type="OrthoDB" id="9771846at2"/>
<sequence length="257" mass="29951">MENNHSKIFISIVSHGHDDMIRESGILEQVKNYKDVFLVVKNNKIHSSLNENDSECIYFINEHFNRGFGDNNNIVFNFCKNHLNMKEEDYFIVLNPDVLIDLNDVIKLCDSMRQNNEKAATINLYKDDLKTVYDNSIRHFPKFKDFFLSYLGFKNKTIIEKSAVNNKCIVDWAAGSFLAFRADHYARLGGFDESFFMYCEDIDICFRSKAEGVALVYYPTISAVHKAQHANRSLFSKHFVWHVKSIIKYCAKTKAFF</sequence>
<protein>
    <submittedName>
        <fullName evidence="1">Glycosyltransferase family 2 protein</fullName>
    </submittedName>
</protein>
<dbReference type="Proteomes" id="UP000222768">
    <property type="component" value="Unassembled WGS sequence"/>
</dbReference>
<keyword evidence="1" id="KW-0808">Transferase</keyword>
<accession>A0A855EHY5</accession>
<proteinExistence type="predicted"/>
<dbReference type="AlphaFoldDB" id="A0A855EHY5"/>
<dbReference type="KEGG" id="lax:APT61_07785"/>
<dbReference type="PANTHER" id="PTHR43179:SF7">
    <property type="entry name" value="RHAMNOSYLTRANSFERASE WBBL"/>
    <property type="match status" value="1"/>
</dbReference>
<dbReference type="GeneID" id="30331797"/>
<dbReference type="GO" id="GO:0016740">
    <property type="term" value="F:transferase activity"/>
    <property type="evidence" value="ECO:0007669"/>
    <property type="project" value="UniProtKB-KW"/>
</dbReference>
<dbReference type="PANTHER" id="PTHR43179">
    <property type="entry name" value="RHAMNOSYLTRANSFERASE WBBL"/>
    <property type="match status" value="1"/>
</dbReference>
<name>A0A855EHY5_9ENTR</name>
<dbReference type="RefSeq" id="WP_032612364.1">
    <property type="nucleotide sequence ID" value="NZ_CBCXZU010000009.1"/>
</dbReference>
<evidence type="ECO:0000313" key="2">
    <source>
        <dbReference type="Proteomes" id="UP000222768"/>
    </source>
</evidence>
<dbReference type="InterPro" id="IPR029044">
    <property type="entry name" value="Nucleotide-diphossugar_trans"/>
</dbReference>
<evidence type="ECO:0000313" key="1">
    <source>
        <dbReference type="EMBL" id="PHH05050.1"/>
    </source>
</evidence>
<comment type="caution">
    <text evidence="1">The sequence shown here is derived from an EMBL/GenBank/DDBJ whole genome shotgun (WGS) entry which is preliminary data.</text>
</comment>
<dbReference type="EMBL" id="PDLK01000002">
    <property type="protein sequence ID" value="PHH05050.1"/>
    <property type="molecule type" value="Genomic_DNA"/>
</dbReference>
<gene>
    <name evidence="1" type="ORF">CRX53_14345</name>
</gene>